<sequence length="68" mass="8025">GRRWSAAEIRLKSDADLQKLWAVLLRERNMLASVKLLHERRKTTMPHPERARMTRKSMAMIKVVLGER</sequence>
<reference evidence="7" key="2">
    <citation type="submission" date="2024-10" db="UniProtKB">
        <authorList>
            <consortium name="EnsemblProtists"/>
        </authorList>
    </citation>
    <scope>IDENTIFICATION</scope>
</reference>
<dbReference type="OMA" id="TRKSMAM"/>
<dbReference type="GO" id="GO:0032543">
    <property type="term" value="P:mitochondrial translation"/>
    <property type="evidence" value="ECO:0007669"/>
    <property type="project" value="TreeGrafter"/>
</dbReference>
<dbReference type="InterPro" id="IPR010729">
    <property type="entry name" value="Ribosomal_uL29_mit"/>
</dbReference>
<dbReference type="eggNOG" id="KOG3331">
    <property type="taxonomic scope" value="Eukaryota"/>
</dbReference>
<proteinExistence type="inferred from homology"/>
<dbReference type="InterPro" id="IPR038340">
    <property type="entry name" value="MRP-L47_sf"/>
</dbReference>
<dbReference type="EnsemblProtists" id="EOD10325">
    <property type="protein sequence ID" value="EOD10325"/>
    <property type="gene ID" value="EMIHUDRAFT_58651"/>
</dbReference>
<dbReference type="InterPro" id="IPR036049">
    <property type="entry name" value="Ribosomal_uL29_sf"/>
</dbReference>
<dbReference type="HOGENOM" id="CLU_189615_0_0_1"/>
<dbReference type="SUPFAM" id="SSF46561">
    <property type="entry name" value="Ribosomal protein L29 (L29p)"/>
    <property type="match status" value="1"/>
</dbReference>
<dbReference type="KEGG" id="ehx:EMIHUDRAFT_58651"/>
<keyword evidence="5" id="KW-0687">Ribonucleoprotein</keyword>
<dbReference type="Pfam" id="PF06984">
    <property type="entry name" value="MRP-L47"/>
    <property type="match status" value="1"/>
</dbReference>
<comment type="similarity">
    <text evidence="2">Belongs to the universal ribosomal protein uL29 family.</text>
</comment>
<evidence type="ECO:0000256" key="4">
    <source>
        <dbReference type="ARBA" id="ARBA00023128"/>
    </source>
</evidence>
<dbReference type="GeneID" id="17256474"/>
<dbReference type="RefSeq" id="XP_005762754.1">
    <property type="nucleotide sequence ID" value="XM_005762697.1"/>
</dbReference>
<dbReference type="RefSeq" id="XP_005788702.1">
    <property type="nucleotide sequence ID" value="XM_005788645.1"/>
</dbReference>
<evidence type="ECO:0000256" key="1">
    <source>
        <dbReference type="ARBA" id="ARBA00004173"/>
    </source>
</evidence>
<evidence type="ECO:0000256" key="5">
    <source>
        <dbReference type="ARBA" id="ARBA00023274"/>
    </source>
</evidence>
<dbReference type="EnsemblProtists" id="EOD36273">
    <property type="protein sequence ID" value="EOD36273"/>
    <property type="gene ID" value="EMIHUDRAFT_58721"/>
</dbReference>
<dbReference type="PANTHER" id="PTHR21183">
    <property type="entry name" value="RIBOSOMAL PROTEIN L47, MITOCHONDRIAL-RELATED"/>
    <property type="match status" value="1"/>
</dbReference>
<dbReference type="KEGG" id="ehx:EMIHUDRAFT_58721"/>
<comment type="subcellular location">
    <subcellularLocation>
        <location evidence="1">Mitochondrion</location>
    </subcellularLocation>
</comment>
<reference evidence="8" key="1">
    <citation type="journal article" date="2013" name="Nature">
        <title>Pan genome of the phytoplankton Emiliania underpins its global distribution.</title>
        <authorList>
            <person name="Read B.A."/>
            <person name="Kegel J."/>
            <person name="Klute M.J."/>
            <person name="Kuo A."/>
            <person name="Lefebvre S.C."/>
            <person name="Maumus F."/>
            <person name="Mayer C."/>
            <person name="Miller J."/>
            <person name="Monier A."/>
            <person name="Salamov A."/>
            <person name="Young J."/>
            <person name="Aguilar M."/>
            <person name="Claverie J.M."/>
            <person name="Frickenhaus S."/>
            <person name="Gonzalez K."/>
            <person name="Herman E.K."/>
            <person name="Lin Y.C."/>
            <person name="Napier J."/>
            <person name="Ogata H."/>
            <person name="Sarno A.F."/>
            <person name="Shmutz J."/>
            <person name="Schroeder D."/>
            <person name="de Vargas C."/>
            <person name="Verret F."/>
            <person name="von Dassow P."/>
            <person name="Valentin K."/>
            <person name="Van de Peer Y."/>
            <person name="Wheeler G."/>
            <person name="Dacks J.B."/>
            <person name="Delwiche C.F."/>
            <person name="Dyhrman S.T."/>
            <person name="Glockner G."/>
            <person name="John U."/>
            <person name="Richards T."/>
            <person name="Worden A.Z."/>
            <person name="Zhang X."/>
            <person name="Grigoriev I.V."/>
            <person name="Allen A.E."/>
            <person name="Bidle K."/>
            <person name="Borodovsky M."/>
            <person name="Bowler C."/>
            <person name="Brownlee C."/>
            <person name="Cock J.M."/>
            <person name="Elias M."/>
            <person name="Gladyshev V.N."/>
            <person name="Groth M."/>
            <person name="Guda C."/>
            <person name="Hadaegh A."/>
            <person name="Iglesias-Rodriguez M.D."/>
            <person name="Jenkins J."/>
            <person name="Jones B.M."/>
            <person name="Lawson T."/>
            <person name="Leese F."/>
            <person name="Lindquist E."/>
            <person name="Lobanov A."/>
            <person name="Lomsadze A."/>
            <person name="Malik S.B."/>
            <person name="Marsh M.E."/>
            <person name="Mackinder L."/>
            <person name="Mock T."/>
            <person name="Mueller-Roeber B."/>
            <person name="Pagarete A."/>
            <person name="Parker M."/>
            <person name="Probert I."/>
            <person name="Quesneville H."/>
            <person name="Raines C."/>
            <person name="Rensing S.A."/>
            <person name="Riano-Pachon D.M."/>
            <person name="Richier S."/>
            <person name="Rokitta S."/>
            <person name="Shiraiwa Y."/>
            <person name="Soanes D.M."/>
            <person name="van der Giezen M."/>
            <person name="Wahlund T.M."/>
            <person name="Williams B."/>
            <person name="Wilson W."/>
            <person name="Wolfe G."/>
            <person name="Wurch L.L."/>
        </authorList>
    </citation>
    <scope>NUCLEOTIDE SEQUENCE</scope>
</reference>
<keyword evidence="4" id="KW-0496">Mitochondrion</keyword>
<evidence type="ECO:0000256" key="2">
    <source>
        <dbReference type="ARBA" id="ARBA00009254"/>
    </source>
</evidence>
<evidence type="ECO:0000313" key="8">
    <source>
        <dbReference type="Proteomes" id="UP000013827"/>
    </source>
</evidence>
<dbReference type="STRING" id="2903.R1D708"/>
<keyword evidence="3" id="KW-0689">Ribosomal protein</keyword>
<organism evidence="7 8">
    <name type="scientific">Emiliania huxleyi (strain CCMP1516)</name>
    <dbReference type="NCBI Taxonomy" id="280463"/>
    <lineage>
        <taxon>Eukaryota</taxon>
        <taxon>Haptista</taxon>
        <taxon>Haptophyta</taxon>
        <taxon>Prymnesiophyceae</taxon>
        <taxon>Isochrysidales</taxon>
        <taxon>Noelaerhabdaceae</taxon>
        <taxon>Emiliania</taxon>
    </lineage>
</organism>
<dbReference type="GO" id="GO:0003735">
    <property type="term" value="F:structural constituent of ribosome"/>
    <property type="evidence" value="ECO:0007669"/>
    <property type="project" value="InterPro"/>
</dbReference>
<evidence type="ECO:0000256" key="6">
    <source>
        <dbReference type="ARBA" id="ARBA00035289"/>
    </source>
</evidence>
<dbReference type="PaxDb" id="2903-EOD10325"/>
<name>A0A0D3KKI8_EMIH1</name>
<evidence type="ECO:0000256" key="3">
    <source>
        <dbReference type="ARBA" id="ARBA00022980"/>
    </source>
</evidence>
<dbReference type="Gene3D" id="6.10.330.20">
    <property type="match status" value="1"/>
</dbReference>
<dbReference type="GO" id="GO:0005762">
    <property type="term" value="C:mitochondrial large ribosomal subunit"/>
    <property type="evidence" value="ECO:0007669"/>
    <property type="project" value="TreeGrafter"/>
</dbReference>
<accession>A0A0D3KKI8</accession>
<keyword evidence="8" id="KW-1185">Reference proteome</keyword>
<dbReference type="AlphaFoldDB" id="A0A0D3KKI8"/>
<dbReference type="GeneID" id="17281543"/>
<evidence type="ECO:0000313" key="7">
    <source>
        <dbReference type="EnsemblProtists" id="EOD36273"/>
    </source>
</evidence>
<dbReference type="Proteomes" id="UP000013827">
    <property type="component" value="Unassembled WGS sequence"/>
</dbReference>
<dbReference type="PANTHER" id="PTHR21183:SF18">
    <property type="entry name" value="LARGE RIBOSOMAL SUBUNIT PROTEIN UL29M"/>
    <property type="match status" value="1"/>
</dbReference>
<protein>
    <recommendedName>
        <fullName evidence="6">Large ribosomal subunit protein uL29m</fullName>
    </recommendedName>
</protein>